<evidence type="ECO:0000313" key="4">
    <source>
        <dbReference type="Proteomes" id="UP000199451"/>
    </source>
</evidence>
<dbReference type="Proteomes" id="UP000199451">
    <property type="component" value="Unassembled WGS sequence"/>
</dbReference>
<dbReference type="AlphaFoldDB" id="A0A1G9YJL8"/>
<feature type="domain" description="DUF8122" evidence="2">
    <location>
        <begin position="85"/>
        <end position="110"/>
    </location>
</feature>
<name>A0A1G9YJL8_9EURY</name>
<dbReference type="EMBL" id="FNHL01000005">
    <property type="protein sequence ID" value="SDN08675.1"/>
    <property type="molecule type" value="Genomic_DNA"/>
</dbReference>
<dbReference type="RefSeq" id="WP_089699234.1">
    <property type="nucleotide sequence ID" value="NZ_FNHL01000005.1"/>
</dbReference>
<protein>
    <submittedName>
        <fullName evidence="3">Uncharacterized protein</fullName>
    </submittedName>
</protein>
<evidence type="ECO:0000259" key="2">
    <source>
        <dbReference type="Pfam" id="PF26443"/>
    </source>
</evidence>
<dbReference type="Pfam" id="PF26442">
    <property type="entry name" value="Halo_toxin"/>
    <property type="match status" value="1"/>
</dbReference>
<gene>
    <name evidence="3" type="ORF">SAMN04487949_3310</name>
</gene>
<sequence length="122" mass="13874">MSTKNLTFEHCLPTITNHAAEQWEKRVRVDEPEPLAAAIHDTFEVDSLVDGDTAFYHAEYDMLLVVKAWHVVTVLYADHDRMDTTSMRRCECGCLVDLFEHDACPRCDDPVDGKITVSGGWF</sequence>
<dbReference type="GeneID" id="96234649"/>
<keyword evidence="4" id="KW-1185">Reference proteome</keyword>
<dbReference type="Pfam" id="PF26443">
    <property type="entry name" value="DUF8122"/>
    <property type="match status" value="1"/>
</dbReference>
<feature type="domain" description="RelE toxin-related" evidence="1">
    <location>
        <begin position="15"/>
        <end position="78"/>
    </location>
</feature>
<dbReference type="InterPro" id="IPR058435">
    <property type="entry name" value="DUF8122"/>
</dbReference>
<proteinExistence type="predicted"/>
<organism evidence="3 4">
    <name type="scientific">Halogranum gelatinilyticum</name>
    <dbReference type="NCBI Taxonomy" id="660521"/>
    <lineage>
        <taxon>Archaea</taxon>
        <taxon>Methanobacteriati</taxon>
        <taxon>Methanobacteriota</taxon>
        <taxon>Stenosarchaea group</taxon>
        <taxon>Halobacteria</taxon>
        <taxon>Halobacteriales</taxon>
        <taxon>Haloferacaceae</taxon>
    </lineage>
</organism>
<evidence type="ECO:0000313" key="3">
    <source>
        <dbReference type="EMBL" id="SDN08675.1"/>
    </source>
</evidence>
<evidence type="ECO:0000259" key="1">
    <source>
        <dbReference type="Pfam" id="PF26442"/>
    </source>
</evidence>
<dbReference type="InterPro" id="IPR058996">
    <property type="entry name" value="Toxin-rel_dom"/>
</dbReference>
<reference evidence="4" key="1">
    <citation type="submission" date="2016-10" db="EMBL/GenBank/DDBJ databases">
        <authorList>
            <person name="Varghese N."/>
            <person name="Submissions S."/>
        </authorList>
    </citation>
    <scope>NUCLEOTIDE SEQUENCE [LARGE SCALE GENOMIC DNA]</scope>
    <source>
        <strain evidence="4">CGMCC 1.10119</strain>
    </source>
</reference>
<accession>A0A1G9YJL8</accession>